<dbReference type="GO" id="GO:0046464">
    <property type="term" value="P:acylglycerol catabolic process"/>
    <property type="evidence" value="ECO:0007669"/>
    <property type="project" value="TreeGrafter"/>
</dbReference>
<evidence type="ECO:0000313" key="3">
    <source>
        <dbReference type="Proteomes" id="UP000280292"/>
    </source>
</evidence>
<dbReference type="GO" id="GO:0047372">
    <property type="term" value="F:monoacylglycerol lipase activity"/>
    <property type="evidence" value="ECO:0007669"/>
    <property type="project" value="TreeGrafter"/>
</dbReference>
<dbReference type="InterPro" id="IPR029058">
    <property type="entry name" value="AB_hydrolase_fold"/>
</dbReference>
<dbReference type="Gene3D" id="3.40.50.1820">
    <property type="entry name" value="alpha/beta hydrolase"/>
    <property type="match status" value="1"/>
</dbReference>
<dbReference type="PRINTS" id="PR00412">
    <property type="entry name" value="EPOXHYDRLASE"/>
</dbReference>
<reference evidence="2 3" key="1">
    <citation type="submission" date="2018-08" db="EMBL/GenBank/DDBJ databases">
        <title>Recombination of ecologically and evolutionarily significant loci maintains genetic cohesion in the Pseudomonas syringae species complex.</title>
        <authorList>
            <person name="Dillon M."/>
            <person name="Thakur S."/>
            <person name="Almeida R.N.D."/>
            <person name="Weir B.S."/>
            <person name="Guttman D.S."/>
        </authorList>
    </citation>
    <scope>NUCLEOTIDE SEQUENCE [LARGE SCALE GENOMIC DNA]</scope>
    <source>
        <strain evidence="2 3">ICMP 3883</strain>
    </source>
</reference>
<dbReference type="InterPro" id="IPR050266">
    <property type="entry name" value="AB_hydrolase_sf"/>
</dbReference>
<dbReference type="GO" id="GO:0016020">
    <property type="term" value="C:membrane"/>
    <property type="evidence" value="ECO:0007669"/>
    <property type="project" value="TreeGrafter"/>
</dbReference>
<dbReference type="EMBL" id="RBNR01000094">
    <property type="protein sequence ID" value="RML45839.1"/>
    <property type="molecule type" value="Genomic_DNA"/>
</dbReference>
<name>A0A3M2W2T2_PSESI</name>
<comment type="caution">
    <text evidence="2">The sequence shown here is derived from an EMBL/GenBank/DDBJ whole genome shotgun (WGS) entry which is preliminary data.</text>
</comment>
<gene>
    <name evidence="2" type="ORF">ALQ95_01026</name>
</gene>
<dbReference type="AlphaFoldDB" id="A0A3M2W2T2"/>
<dbReference type="PANTHER" id="PTHR43798:SF33">
    <property type="entry name" value="HYDROLASE, PUTATIVE (AFU_ORTHOLOGUE AFUA_2G14860)-RELATED"/>
    <property type="match status" value="1"/>
</dbReference>
<dbReference type="SUPFAM" id="SSF53474">
    <property type="entry name" value="alpha/beta-Hydrolases"/>
    <property type="match status" value="1"/>
</dbReference>
<protein>
    <submittedName>
        <fullName evidence="2">Hydrolase</fullName>
    </submittedName>
</protein>
<feature type="domain" description="AB hydrolase-1" evidence="1">
    <location>
        <begin position="38"/>
        <end position="137"/>
    </location>
</feature>
<dbReference type="PANTHER" id="PTHR43798">
    <property type="entry name" value="MONOACYLGLYCEROL LIPASE"/>
    <property type="match status" value="1"/>
</dbReference>
<dbReference type="InterPro" id="IPR000073">
    <property type="entry name" value="AB_hydrolase_1"/>
</dbReference>
<evidence type="ECO:0000313" key="2">
    <source>
        <dbReference type="EMBL" id="RML45839.1"/>
    </source>
</evidence>
<dbReference type="InterPro" id="IPR000639">
    <property type="entry name" value="Epox_hydrolase-like"/>
</dbReference>
<accession>A0A3M2W2T2</accession>
<evidence type="ECO:0000259" key="1">
    <source>
        <dbReference type="Pfam" id="PF00561"/>
    </source>
</evidence>
<dbReference type="Proteomes" id="UP000280292">
    <property type="component" value="Unassembled WGS sequence"/>
</dbReference>
<proteinExistence type="predicted"/>
<organism evidence="2 3">
    <name type="scientific">Pseudomonas syringae pv. ribicola</name>
    <dbReference type="NCBI Taxonomy" id="55398"/>
    <lineage>
        <taxon>Bacteria</taxon>
        <taxon>Pseudomonadati</taxon>
        <taxon>Pseudomonadota</taxon>
        <taxon>Gammaproteobacteria</taxon>
        <taxon>Pseudomonadales</taxon>
        <taxon>Pseudomonadaceae</taxon>
        <taxon>Pseudomonas</taxon>
    </lineage>
</organism>
<sequence>METSMIQLIDHTGAPATQHRVQVNGIELHAVTAGEGDPLLLLHGTPKTHIYWRTLLPILTPYFKVIAPDLRGAGLSGHPYAEKGYLSSTIAEDLVQLLDVLEVKKAYVHGEDRGAEYGFVLAASHPDRVKALSFAEMMLSGFGLEDRSFFTEKNVSEAADHSGVWEWHVPFFFTPDVPEMLLAGKEHEFWTYWLNKQSYDPTAYPEDLKEEWITLLSTPHGLRGTLDTYKATLENAKINRTLQAKLPDLPVMTIGASHFFGDLVRQSVSSIGIEPSRNLIFDRCGHGLALEQPLNLAKELKQFFNAA</sequence>
<keyword evidence="2" id="KW-0378">Hydrolase</keyword>
<dbReference type="Pfam" id="PF00561">
    <property type="entry name" value="Abhydrolase_1"/>
    <property type="match status" value="1"/>
</dbReference>